<dbReference type="PANTHER" id="PTHR19288:SF95">
    <property type="entry name" value="D-GLYCEROL 3-PHOSPHATE PHOSPHATASE"/>
    <property type="match status" value="1"/>
</dbReference>
<reference evidence="5 6" key="1">
    <citation type="submission" date="2015-12" db="EMBL/GenBank/DDBJ databases">
        <title>Serinicoccus chungangenesis strain CD08_5 genome sequencing and assembly.</title>
        <authorList>
            <person name="Chander A.M."/>
            <person name="Kaur G."/>
            <person name="Nair G.R."/>
            <person name="Dhawan D.K."/>
            <person name="Kochhar R.K."/>
            <person name="Mayilraj S."/>
            <person name="Bhadada S.K."/>
        </authorList>
    </citation>
    <scope>NUCLEOTIDE SEQUENCE [LARGE SCALE GENOMIC DNA]</scope>
    <source>
        <strain evidence="5 6">CD08_5</strain>
    </source>
</reference>
<dbReference type="Gene3D" id="3.40.50.1000">
    <property type="entry name" value="HAD superfamily/HAD-like"/>
    <property type="match status" value="2"/>
</dbReference>
<proteinExistence type="inferred from homology"/>
<keyword evidence="4" id="KW-0460">Magnesium</keyword>
<dbReference type="PANTHER" id="PTHR19288">
    <property type="entry name" value="4-NITROPHENYLPHOSPHATASE-RELATED"/>
    <property type="match status" value="1"/>
</dbReference>
<comment type="cofactor">
    <cofactor evidence="4">
        <name>Mg(2+)</name>
        <dbReference type="ChEBI" id="CHEBI:18420"/>
    </cofactor>
    <text evidence="4">Divalent metal ions. Mg(2+) is the most effective.</text>
</comment>
<dbReference type="Pfam" id="PF13242">
    <property type="entry name" value="Hydrolase_like"/>
    <property type="match status" value="1"/>
</dbReference>
<dbReference type="OrthoDB" id="3400930at2"/>
<dbReference type="Proteomes" id="UP000054837">
    <property type="component" value="Unassembled WGS sequence"/>
</dbReference>
<keyword evidence="5" id="KW-0378">Hydrolase</keyword>
<feature type="binding site" evidence="4">
    <location>
        <position position="10"/>
    </location>
    <ligand>
        <name>Mg(2+)</name>
        <dbReference type="ChEBI" id="CHEBI:18420"/>
    </ligand>
</feature>
<dbReference type="InterPro" id="IPR023214">
    <property type="entry name" value="HAD_sf"/>
</dbReference>
<dbReference type="Pfam" id="PF13344">
    <property type="entry name" value="Hydrolase_6"/>
    <property type="match status" value="1"/>
</dbReference>
<evidence type="ECO:0000256" key="2">
    <source>
        <dbReference type="PIRSR" id="PIRSR000915-1"/>
    </source>
</evidence>
<feature type="active site" description="Nucleophile" evidence="2">
    <location>
        <position position="8"/>
    </location>
</feature>
<dbReference type="GO" id="GO:0005737">
    <property type="term" value="C:cytoplasm"/>
    <property type="evidence" value="ECO:0007669"/>
    <property type="project" value="TreeGrafter"/>
</dbReference>
<keyword evidence="6" id="KW-1185">Reference proteome</keyword>
<feature type="binding site" evidence="3">
    <location>
        <position position="196"/>
    </location>
    <ligand>
        <name>substrate</name>
    </ligand>
</feature>
<feature type="binding site" evidence="4">
    <location>
        <position position="221"/>
    </location>
    <ligand>
        <name>Mg(2+)</name>
        <dbReference type="ChEBI" id="CHEBI:18420"/>
    </ligand>
</feature>
<keyword evidence="4" id="KW-0479">Metal-binding</keyword>
<evidence type="ECO:0000256" key="1">
    <source>
        <dbReference type="PIRNR" id="PIRNR000915"/>
    </source>
</evidence>
<sequence length="276" mass="28265">MISGLLCDLDGVVYRGDQACEGAVAGLQSARDAGVDVLFMTNNASRTPEMVARHLTRLGVRADEDEILTASQVAAEVLGEEHPELGGSLPVLAVGGEGVARALEDAGFAVVAPDEVAAAAERGGARELGAVVQGYGPDLGVTDLTEAAYAVRAGVPWIATNDDATLPTARGLAPGNGSLVAAVAHATDRRPRVVGKPHRPAYDVGLRRLGHPRGQTLMVGDRLETDIAGARAAGLPSALVLTGVCDRAEAEAAPDAQRPDHVASTLLDLADLWGAP</sequence>
<evidence type="ECO:0000256" key="4">
    <source>
        <dbReference type="PIRSR" id="PIRSR000915-3"/>
    </source>
</evidence>
<evidence type="ECO:0000313" key="6">
    <source>
        <dbReference type="Proteomes" id="UP000054837"/>
    </source>
</evidence>
<dbReference type="GO" id="GO:0016791">
    <property type="term" value="F:phosphatase activity"/>
    <property type="evidence" value="ECO:0007669"/>
    <property type="project" value="TreeGrafter"/>
</dbReference>
<dbReference type="RefSeq" id="WP_058890966.1">
    <property type="nucleotide sequence ID" value="NZ_LQBL01000027.1"/>
</dbReference>
<dbReference type="PIRSF" id="PIRSF000915">
    <property type="entry name" value="PGP-type_phosphatase"/>
    <property type="match status" value="1"/>
</dbReference>
<dbReference type="InterPro" id="IPR036412">
    <property type="entry name" value="HAD-like_sf"/>
</dbReference>
<dbReference type="EMBL" id="LQBL01000027">
    <property type="protein sequence ID" value="KUG54234.1"/>
    <property type="molecule type" value="Genomic_DNA"/>
</dbReference>
<feature type="active site" description="Proton donor" evidence="2">
    <location>
        <position position="10"/>
    </location>
</feature>
<name>A0A0W8I773_9MICO</name>
<comment type="similarity">
    <text evidence="1">Belongs to the HAD-like hydrolase superfamily.</text>
</comment>
<organism evidence="5 6">
    <name type="scientific">Serinicoccus chungangensis</name>
    <dbReference type="NCBI Taxonomy" id="767452"/>
    <lineage>
        <taxon>Bacteria</taxon>
        <taxon>Bacillati</taxon>
        <taxon>Actinomycetota</taxon>
        <taxon>Actinomycetes</taxon>
        <taxon>Micrococcales</taxon>
        <taxon>Ornithinimicrobiaceae</taxon>
        <taxon>Serinicoccus</taxon>
    </lineage>
</organism>
<feature type="binding site" evidence="4">
    <location>
        <position position="8"/>
    </location>
    <ligand>
        <name>Mg(2+)</name>
        <dbReference type="ChEBI" id="CHEBI:18420"/>
    </ligand>
</feature>
<evidence type="ECO:0000313" key="5">
    <source>
        <dbReference type="EMBL" id="KUG54234.1"/>
    </source>
</evidence>
<accession>A0A0W8I773</accession>
<gene>
    <name evidence="5" type="ORF">AVL62_03055</name>
</gene>
<comment type="caution">
    <text evidence="5">The sequence shown here is derived from an EMBL/GenBank/DDBJ whole genome shotgun (WGS) entry which is preliminary data.</text>
</comment>
<dbReference type="STRING" id="767452.AVL62_03055"/>
<evidence type="ECO:0000256" key="3">
    <source>
        <dbReference type="PIRSR" id="PIRSR000915-2"/>
    </source>
</evidence>
<dbReference type="AlphaFoldDB" id="A0A0W8I773"/>
<dbReference type="SUPFAM" id="SSF56784">
    <property type="entry name" value="HAD-like"/>
    <property type="match status" value="1"/>
</dbReference>
<dbReference type="NCBIfam" id="TIGR01460">
    <property type="entry name" value="HAD-SF-IIA"/>
    <property type="match status" value="1"/>
</dbReference>
<dbReference type="InterPro" id="IPR006357">
    <property type="entry name" value="HAD-SF_hydro_IIA"/>
</dbReference>
<dbReference type="GO" id="GO:0046872">
    <property type="term" value="F:metal ion binding"/>
    <property type="evidence" value="ECO:0007669"/>
    <property type="project" value="UniProtKB-KW"/>
</dbReference>
<protein>
    <submittedName>
        <fullName evidence="5">Hydrolase</fullName>
    </submittedName>
</protein>